<reference evidence="13 14" key="1">
    <citation type="journal article" date="2018" name="Mol. Plant">
        <title>The genome of Artemisia annua provides insight into the evolution of Asteraceae family and artemisinin biosynthesis.</title>
        <authorList>
            <person name="Shen Q."/>
            <person name="Zhang L."/>
            <person name="Liao Z."/>
            <person name="Wang S."/>
            <person name="Yan T."/>
            <person name="Shi P."/>
            <person name="Liu M."/>
            <person name="Fu X."/>
            <person name="Pan Q."/>
            <person name="Wang Y."/>
            <person name="Lv Z."/>
            <person name="Lu X."/>
            <person name="Zhang F."/>
            <person name="Jiang W."/>
            <person name="Ma Y."/>
            <person name="Chen M."/>
            <person name="Hao X."/>
            <person name="Li L."/>
            <person name="Tang Y."/>
            <person name="Lv G."/>
            <person name="Zhou Y."/>
            <person name="Sun X."/>
            <person name="Brodelius P.E."/>
            <person name="Rose J.K.C."/>
            <person name="Tang K."/>
        </authorList>
    </citation>
    <scope>NUCLEOTIDE SEQUENCE [LARGE SCALE GENOMIC DNA]</scope>
    <source>
        <strain evidence="14">cv. Huhao1</strain>
        <tissue evidence="13">Leaf</tissue>
    </source>
</reference>
<dbReference type="InterPro" id="IPR000315">
    <property type="entry name" value="Znf_B-box"/>
</dbReference>
<keyword evidence="7 9" id="KW-0539">Nucleus</keyword>
<dbReference type="GO" id="GO:0005634">
    <property type="term" value="C:nucleus"/>
    <property type="evidence" value="ECO:0007669"/>
    <property type="project" value="UniProtKB-SubCell"/>
</dbReference>
<evidence type="ECO:0000256" key="1">
    <source>
        <dbReference type="ARBA" id="ARBA00004123"/>
    </source>
</evidence>
<dbReference type="InterPro" id="IPR049808">
    <property type="entry name" value="CONSTANS-like_Bbox1"/>
</dbReference>
<dbReference type="PROSITE" id="PS51017">
    <property type="entry name" value="CCT"/>
    <property type="match status" value="1"/>
</dbReference>
<dbReference type="EMBL" id="PKPP01004471">
    <property type="protein sequence ID" value="PWA64193.1"/>
    <property type="molecule type" value="Genomic_DNA"/>
</dbReference>
<comment type="similarity">
    <text evidence="2">Belongs to the CONSTANS family.</text>
</comment>
<evidence type="ECO:0000256" key="5">
    <source>
        <dbReference type="ARBA" id="ARBA00022771"/>
    </source>
</evidence>
<evidence type="ECO:0000256" key="9">
    <source>
        <dbReference type="PROSITE-ProRule" id="PRU00357"/>
    </source>
</evidence>
<evidence type="ECO:0000313" key="14">
    <source>
        <dbReference type="Proteomes" id="UP000245207"/>
    </source>
</evidence>
<feature type="compositionally biased region" description="Basic and acidic residues" evidence="10">
    <location>
        <begin position="323"/>
        <end position="335"/>
    </location>
</feature>
<organism evidence="13 14">
    <name type="scientific">Artemisia annua</name>
    <name type="common">Sweet wormwood</name>
    <dbReference type="NCBI Taxonomy" id="35608"/>
    <lineage>
        <taxon>Eukaryota</taxon>
        <taxon>Viridiplantae</taxon>
        <taxon>Streptophyta</taxon>
        <taxon>Embryophyta</taxon>
        <taxon>Tracheophyta</taxon>
        <taxon>Spermatophyta</taxon>
        <taxon>Magnoliopsida</taxon>
        <taxon>eudicotyledons</taxon>
        <taxon>Gunneridae</taxon>
        <taxon>Pentapetalae</taxon>
        <taxon>asterids</taxon>
        <taxon>campanulids</taxon>
        <taxon>Asterales</taxon>
        <taxon>Asteraceae</taxon>
        <taxon>Asteroideae</taxon>
        <taxon>Anthemideae</taxon>
        <taxon>Artemisiinae</taxon>
        <taxon>Artemisia</taxon>
    </lineage>
</organism>
<sequence>MIAASEAEEEMGDESKNDVYSFIYVGEGDGLMHTLLSDVVVSQVFRSSLEFQSSLKLAADVVTVRVLFLALPKLSDIHIGCRTGPGRFNKPPPYSLGMHACFTHIAEDRVPWLNGFVESKEIAFKSLEENKIWLQQWFDDLKLWEDNGEATGRLVWINCEGLPTLARNPKSVAAIAKQVGKVMEVCKIDFNANVLQPAKALVFTPSMNDVNMVISANLNGKLYPIRIFEDRNQPYLLLNSHSSDQDNWEYHSRFSNNEDEGNSEIKENLFEEEFIGPTMPDNDNHNFFGFQQSGRMYCEVSSPAHSPKESSWVSESVTNKVDSKINDGTEYKSNSDDVGGSVGHMDQHNGNLGSPQNPTSSPAHESHAMDNAVPIPDLNIPMNQANVNNEEDKELDDLLSSFQRISESAQDTNSKISKKRRNKSKKNKMIVGGNGISPSLANNPGDDIPCDYCNQNIAVIFCRADSAKLCLFCDQHVHAANALSSKHHRSQICDGCRSAPVSVRCSTDNLVLCRDCDWDAHGSCSVSAAHDRTSVDGFTGCPSPLDLAVAWGLDILNHKKKPISNMSKSSDLDPGRVSGHGWGLDPDPYLQEELMVPDESFDENGFSCGKQKNVILKQLTEIYKRSLLLCEGDDDDVPRQQVEGDDEVQEEHQPFTSLLMMQGPLDVDVMKDGRNSDRDMGWESKPREHRRTQIWDFNMGRLASPEESNAVDSAGYGTNNEGFMMKTFSEILSEASMLDKTGLGNIYGINYSTSQTDMAALNLNIQNSSNDRKTTSAFGTSGYGGSNDIQFTEQNLTTADKMTPSLTKADIELLAKNRGDAMLRYKEKKKTRRYDKHIRYESRKARADTRKRVKGRFVKANNEDGDC</sequence>
<feature type="region of interest" description="Disordered" evidence="10">
    <location>
        <begin position="323"/>
        <end position="383"/>
    </location>
</feature>
<evidence type="ECO:0000313" key="13">
    <source>
        <dbReference type="EMBL" id="PWA64193.1"/>
    </source>
</evidence>
<dbReference type="PROSITE" id="PS50119">
    <property type="entry name" value="ZF_BBOX"/>
    <property type="match status" value="2"/>
</dbReference>
<evidence type="ECO:0000259" key="11">
    <source>
        <dbReference type="PROSITE" id="PS50119"/>
    </source>
</evidence>
<keyword evidence="4" id="KW-0677">Repeat</keyword>
<protein>
    <submittedName>
        <fullName evidence="13">B-box type zinc finger protein with CCT domain-containing protein</fullName>
    </submittedName>
</protein>
<comment type="subcellular location">
    <subcellularLocation>
        <location evidence="1 9">Nucleus</location>
    </subcellularLocation>
</comment>
<keyword evidence="6" id="KW-0862">Zinc</keyword>
<evidence type="ECO:0000259" key="12">
    <source>
        <dbReference type="PROSITE" id="PS51017"/>
    </source>
</evidence>
<comment type="caution">
    <text evidence="13">The sequence shown here is derived from an EMBL/GenBank/DDBJ whole genome shotgun (WGS) entry which is preliminary data.</text>
</comment>
<dbReference type="GO" id="GO:0006355">
    <property type="term" value="P:regulation of DNA-templated transcription"/>
    <property type="evidence" value="ECO:0007669"/>
    <property type="project" value="UniProtKB-ARBA"/>
</dbReference>
<dbReference type="AlphaFoldDB" id="A0A2U1MSE8"/>
<evidence type="ECO:0000256" key="2">
    <source>
        <dbReference type="ARBA" id="ARBA00010024"/>
    </source>
</evidence>
<dbReference type="CDD" id="cd19821">
    <property type="entry name" value="Bbox1_BBX-like"/>
    <property type="match status" value="1"/>
</dbReference>
<dbReference type="Proteomes" id="UP000245207">
    <property type="component" value="Unassembled WGS sequence"/>
</dbReference>
<feature type="domain" description="CCT" evidence="12">
    <location>
        <begin position="818"/>
        <end position="860"/>
    </location>
</feature>
<evidence type="ECO:0000256" key="3">
    <source>
        <dbReference type="ARBA" id="ARBA00022723"/>
    </source>
</evidence>
<keyword evidence="14" id="KW-1185">Reference proteome</keyword>
<gene>
    <name evidence="13" type="ORF">CTI12_AA344900</name>
</gene>
<evidence type="ECO:0000256" key="8">
    <source>
        <dbReference type="PROSITE-ProRule" id="PRU00024"/>
    </source>
</evidence>
<evidence type="ECO:0000256" key="7">
    <source>
        <dbReference type="ARBA" id="ARBA00023242"/>
    </source>
</evidence>
<evidence type="ECO:0000256" key="10">
    <source>
        <dbReference type="SAM" id="MobiDB-lite"/>
    </source>
</evidence>
<evidence type="ECO:0000256" key="4">
    <source>
        <dbReference type="ARBA" id="ARBA00022737"/>
    </source>
</evidence>
<dbReference type="InterPro" id="IPR010402">
    <property type="entry name" value="CCT_domain"/>
</dbReference>
<feature type="domain" description="B box-type" evidence="11">
    <location>
        <begin position="488"/>
        <end position="535"/>
    </location>
</feature>
<dbReference type="OrthoDB" id="153872at2759"/>
<dbReference type="PANTHER" id="PTHR31717:SF45">
    <property type="entry name" value="ZINC FINGER PROTEIN CONSTANS-LIKE 14-RELATED"/>
    <property type="match status" value="1"/>
</dbReference>
<proteinExistence type="inferred from homology"/>
<dbReference type="GO" id="GO:0008270">
    <property type="term" value="F:zinc ion binding"/>
    <property type="evidence" value="ECO:0007669"/>
    <property type="project" value="UniProtKB-KW"/>
</dbReference>
<accession>A0A2U1MSE8</accession>
<keyword evidence="3" id="KW-0479">Metal-binding</keyword>
<evidence type="ECO:0000256" key="6">
    <source>
        <dbReference type="ARBA" id="ARBA00022833"/>
    </source>
</evidence>
<feature type="compositionally biased region" description="Polar residues" evidence="10">
    <location>
        <begin position="348"/>
        <end position="363"/>
    </location>
</feature>
<feature type="region of interest" description="Disordered" evidence="10">
    <location>
        <begin position="406"/>
        <end position="438"/>
    </location>
</feature>
<keyword evidence="5 8" id="KW-0863">Zinc-finger</keyword>
<feature type="domain" description="B box-type" evidence="11">
    <location>
        <begin position="445"/>
        <end position="492"/>
    </location>
</feature>
<dbReference type="SMART" id="SM00336">
    <property type="entry name" value="BBOX"/>
    <property type="match status" value="2"/>
</dbReference>
<feature type="compositionally biased region" description="Basic residues" evidence="10">
    <location>
        <begin position="416"/>
        <end position="428"/>
    </location>
</feature>
<name>A0A2U1MSE8_ARTAN</name>
<dbReference type="PANTHER" id="PTHR31717">
    <property type="entry name" value="ZINC FINGER PROTEIN CONSTANS-LIKE 10"/>
    <property type="match status" value="1"/>
</dbReference>
<dbReference type="Pfam" id="PF06203">
    <property type="entry name" value="CCT"/>
    <property type="match status" value="1"/>
</dbReference>